<protein>
    <submittedName>
        <fullName evidence="1">Uncharacterized protein</fullName>
    </submittedName>
</protein>
<evidence type="ECO:0000313" key="1">
    <source>
        <dbReference type="EMBL" id="SED87943.1"/>
    </source>
</evidence>
<gene>
    <name evidence="1" type="ORF">SAMN05444171_5506</name>
</gene>
<evidence type="ECO:0000313" key="2">
    <source>
        <dbReference type="Proteomes" id="UP000183208"/>
    </source>
</evidence>
<dbReference type="Proteomes" id="UP000183208">
    <property type="component" value="Unassembled WGS sequence"/>
</dbReference>
<reference evidence="1 2" key="1">
    <citation type="submission" date="2016-10" db="EMBL/GenBank/DDBJ databases">
        <authorList>
            <person name="de Groot N.N."/>
        </authorList>
    </citation>
    <scope>NUCLEOTIDE SEQUENCE [LARGE SCALE GENOMIC DNA]</scope>
    <source>
        <strain evidence="1 2">GAS522</strain>
    </source>
</reference>
<accession>A0A1M7DXM4</accession>
<proteinExistence type="predicted"/>
<dbReference type="EMBL" id="FNTI01000001">
    <property type="protein sequence ID" value="SED87943.1"/>
    <property type="molecule type" value="Genomic_DNA"/>
</dbReference>
<sequence>MRFILPEMAVRTKSLLVANRAICPERRPSCLILPVRLACPADFGRADFRRAHRLIACQSAPSNPWRLQLAFVLMGTVRLRPVGAGLGLG</sequence>
<dbReference type="AlphaFoldDB" id="A0A1M7DXM4"/>
<organism evidence="1 2">
    <name type="scientific">Bradyrhizobium lablabi</name>
    <dbReference type="NCBI Taxonomy" id="722472"/>
    <lineage>
        <taxon>Bacteria</taxon>
        <taxon>Pseudomonadati</taxon>
        <taxon>Pseudomonadota</taxon>
        <taxon>Alphaproteobacteria</taxon>
        <taxon>Hyphomicrobiales</taxon>
        <taxon>Nitrobacteraceae</taxon>
        <taxon>Bradyrhizobium</taxon>
    </lineage>
</organism>
<name>A0A1M7DXM4_9BRAD</name>